<keyword evidence="3" id="KW-0805">Transcription regulation</keyword>
<dbReference type="InterPro" id="IPR015424">
    <property type="entry name" value="PyrdxlP-dep_Trfase"/>
</dbReference>
<dbReference type="PROSITE" id="PS50949">
    <property type="entry name" value="HTH_GNTR"/>
    <property type="match status" value="1"/>
</dbReference>
<evidence type="ECO:0000313" key="8">
    <source>
        <dbReference type="Proteomes" id="UP000292345"/>
    </source>
</evidence>
<dbReference type="GO" id="GO:0030170">
    <property type="term" value="F:pyridoxal phosphate binding"/>
    <property type="evidence" value="ECO:0007669"/>
    <property type="project" value="InterPro"/>
</dbReference>
<protein>
    <submittedName>
        <fullName evidence="7">PLP-dependent aminotransferase family protein</fullName>
    </submittedName>
</protein>
<dbReference type="RefSeq" id="WP_130246093.1">
    <property type="nucleotide sequence ID" value="NZ_PPUZ01000062.1"/>
</dbReference>
<evidence type="ECO:0000256" key="1">
    <source>
        <dbReference type="ARBA" id="ARBA00005384"/>
    </source>
</evidence>
<dbReference type="Pfam" id="PF00392">
    <property type="entry name" value="GntR"/>
    <property type="match status" value="1"/>
</dbReference>
<evidence type="ECO:0000256" key="5">
    <source>
        <dbReference type="ARBA" id="ARBA00023163"/>
    </source>
</evidence>
<accession>A0A4Q7E020</accession>
<organism evidence="7 8">
    <name type="scientific">Pseudoalteromonas rubra</name>
    <dbReference type="NCBI Taxonomy" id="43658"/>
    <lineage>
        <taxon>Bacteria</taxon>
        <taxon>Pseudomonadati</taxon>
        <taxon>Pseudomonadota</taxon>
        <taxon>Gammaproteobacteria</taxon>
        <taxon>Alteromonadales</taxon>
        <taxon>Pseudoalteromonadaceae</taxon>
        <taxon>Pseudoalteromonas</taxon>
    </lineage>
</organism>
<dbReference type="EMBL" id="PPUZ01000062">
    <property type="protein sequence ID" value="RZM74768.1"/>
    <property type="molecule type" value="Genomic_DNA"/>
</dbReference>
<dbReference type="CDD" id="cd07377">
    <property type="entry name" value="WHTH_GntR"/>
    <property type="match status" value="1"/>
</dbReference>
<dbReference type="Gene3D" id="3.90.1150.10">
    <property type="entry name" value="Aspartate Aminotransferase, domain 1"/>
    <property type="match status" value="1"/>
</dbReference>
<evidence type="ECO:0000256" key="3">
    <source>
        <dbReference type="ARBA" id="ARBA00023015"/>
    </source>
</evidence>
<evidence type="ECO:0000313" key="7">
    <source>
        <dbReference type="EMBL" id="RZM74768.1"/>
    </source>
</evidence>
<evidence type="ECO:0000256" key="4">
    <source>
        <dbReference type="ARBA" id="ARBA00023125"/>
    </source>
</evidence>
<evidence type="ECO:0000256" key="2">
    <source>
        <dbReference type="ARBA" id="ARBA00022898"/>
    </source>
</evidence>
<dbReference type="SMART" id="SM00345">
    <property type="entry name" value="HTH_GNTR"/>
    <property type="match status" value="1"/>
</dbReference>
<feature type="domain" description="HTH gntR-type" evidence="6">
    <location>
        <begin position="4"/>
        <end position="72"/>
    </location>
</feature>
<dbReference type="PANTHER" id="PTHR46577:SF2">
    <property type="entry name" value="TRANSCRIPTIONAL REGULATORY PROTEIN"/>
    <property type="match status" value="1"/>
</dbReference>
<dbReference type="AlphaFoldDB" id="A0A4Q7E020"/>
<name>A0A4Q7E020_9GAMM</name>
<dbReference type="Gene3D" id="1.10.10.10">
    <property type="entry name" value="Winged helix-like DNA-binding domain superfamily/Winged helix DNA-binding domain"/>
    <property type="match status" value="1"/>
</dbReference>
<dbReference type="InterPro" id="IPR015421">
    <property type="entry name" value="PyrdxlP-dep_Trfase_major"/>
</dbReference>
<keyword evidence="7" id="KW-0032">Aminotransferase</keyword>
<dbReference type="GO" id="GO:0003700">
    <property type="term" value="F:DNA-binding transcription factor activity"/>
    <property type="evidence" value="ECO:0007669"/>
    <property type="project" value="InterPro"/>
</dbReference>
<keyword evidence="2" id="KW-0663">Pyridoxal phosphate</keyword>
<dbReference type="Gene3D" id="3.40.640.10">
    <property type="entry name" value="Type I PLP-dependent aspartate aminotransferase-like (Major domain)"/>
    <property type="match status" value="1"/>
</dbReference>
<dbReference type="GO" id="GO:0008483">
    <property type="term" value="F:transaminase activity"/>
    <property type="evidence" value="ECO:0007669"/>
    <property type="project" value="UniProtKB-KW"/>
</dbReference>
<keyword evidence="4" id="KW-0238">DNA-binding</keyword>
<dbReference type="SUPFAM" id="SSF46785">
    <property type="entry name" value="Winged helix' DNA-binding domain"/>
    <property type="match status" value="1"/>
</dbReference>
<dbReference type="CDD" id="cd00609">
    <property type="entry name" value="AAT_like"/>
    <property type="match status" value="1"/>
</dbReference>
<dbReference type="Pfam" id="PF00155">
    <property type="entry name" value="Aminotran_1_2"/>
    <property type="match status" value="1"/>
</dbReference>
<dbReference type="InterPro" id="IPR004839">
    <property type="entry name" value="Aminotransferase_I/II_large"/>
</dbReference>
<dbReference type="PANTHER" id="PTHR46577">
    <property type="entry name" value="HTH-TYPE TRANSCRIPTIONAL REGULATORY PROTEIN GABR"/>
    <property type="match status" value="1"/>
</dbReference>
<dbReference type="GO" id="GO:0003677">
    <property type="term" value="F:DNA binding"/>
    <property type="evidence" value="ECO:0007669"/>
    <property type="project" value="UniProtKB-KW"/>
</dbReference>
<comment type="caution">
    <text evidence="7">The sequence shown here is derived from an EMBL/GenBank/DDBJ whole genome shotgun (WGS) entry which is preliminary data.</text>
</comment>
<keyword evidence="7" id="KW-0808">Transferase</keyword>
<dbReference type="InterPro" id="IPR036388">
    <property type="entry name" value="WH-like_DNA-bd_sf"/>
</dbReference>
<dbReference type="InterPro" id="IPR000524">
    <property type="entry name" value="Tscrpt_reg_HTH_GntR"/>
</dbReference>
<comment type="similarity">
    <text evidence="1">In the C-terminal section; belongs to the class-I pyridoxal-phosphate-dependent aminotransferase family.</text>
</comment>
<dbReference type="SUPFAM" id="SSF53383">
    <property type="entry name" value="PLP-dependent transferases"/>
    <property type="match status" value="1"/>
</dbReference>
<proteinExistence type="inferred from homology"/>
<dbReference type="Proteomes" id="UP000292345">
    <property type="component" value="Unassembled WGS sequence"/>
</dbReference>
<dbReference type="InterPro" id="IPR036390">
    <property type="entry name" value="WH_DNA-bd_sf"/>
</dbReference>
<gene>
    <name evidence="7" type="ORF">C3B51_19390</name>
</gene>
<dbReference type="InterPro" id="IPR051446">
    <property type="entry name" value="HTH_trans_reg/aminotransferase"/>
</dbReference>
<reference evidence="7 8" key="1">
    <citation type="submission" date="2018-01" db="EMBL/GenBank/DDBJ databases">
        <title>Co-occurrence of chitin degradation, pigmentation and bioactivity in marine Pseudoalteromonas.</title>
        <authorList>
            <person name="Paulsen S."/>
            <person name="Gram L."/>
            <person name="Machado H."/>
        </authorList>
    </citation>
    <scope>NUCLEOTIDE SEQUENCE [LARGE SCALE GENOMIC DNA]</scope>
    <source>
        <strain evidence="7 8">S1946</strain>
    </source>
</reference>
<keyword evidence="5" id="KW-0804">Transcription</keyword>
<dbReference type="InterPro" id="IPR015422">
    <property type="entry name" value="PyrdxlP-dep_Trfase_small"/>
</dbReference>
<sequence length="469" mass="52335">MTKQAKYKALAGQFIRAIEAGEYQGGQPLPSLRQLSALNQVSMTTALACYRYLESLGIITADPKRGFFVNLEHNPAGDIKHAQFTAQVRPLPTTPPPRLRSGLATAQLDPALIDAQTLRASLTRTMKGNHTLFNYGDPLGEISLRQALVNHMKTQGFVLNEQDLIITQGCLDAVKTALELTTKEGEVIAVPSPCYTGLLDTLSVMGRQVMELPCNQDGIDLVQLENAMAGQQIAACLLSANFQNPTGHCLSVQQKQALARMARQYQIPVIEDDVYRELSHDGSPPLPVKHFDNDGWVLWCSSISKTLAPGLRLGWCAPGRFYNRYSDLVRVRSLGCNRPLQLALADYIGRGHYTRYLKKLNRLLALQCNQYIQILTSRLPKNTQINRPKGGLVLWFEMPNVDTKQLQARLVDEHIYILCGDAFSTTDLYHRYVRLNFGQCLSAEVESQLTRFAQVAEQHLCQKPDKNIS</sequence>
<evidence type="ECO:0000259" key="6">
    <source>
        <dbReference type="PROSITE" id="PS50949"/>
    </source>
</evidence>